<dbReference type="Pfam" id="PF01381">
    <property type="entry name" value="HTH_3"/>
    <property type="match status" value="1"/>
</dbReference>
<organism evidence="4 5">
    <name type="scientific">Mobilicoccus caccae</name>
    <dbReference type="NCBI Taxonomy" id="1859295"/>
    <lineage>
        <taxon>Bacteria</taxon>
        <taxon>Bacillati</taxon>
        <taxon>Actinomycetota</taxon>
        <taxon>Actinomycetes</taxon>
        <taxon>Micrococcales</taxon>
        <taxon>Dermatophilaceae</taxon>
        <taxon>Mobilicoccus</taxon>
    </lineage>
</organism>
<evidence type="ECO:0000256" key="2">
    <source>
        <dbReference type="SAM" id="MobiDB-lite"/>
    </source>
</evidence>
<evidence type="ECO:0000256" key="1">
    <source>
        <dbReference type="ARBA" id="ARBA00023125"/>
    </source>
</evidence>
<name>A0ABQ6IXE4_9MICO</name>
<dbReference type="InterPro" id="IPR010982">
    <property type="entry name" value="Lambda_DNA-bd_dom_sf"/>
</dbReference>
<dbReference type="RefSeq" id="WP_348536222.1">
    <property type="nucleotide sequence ID" value="NZ_BSUO01000001.1"/>
</dbReference>
<proteinExistence type="predicted"/>
<dbReference type="PANTHER" id="PTHR46558">
    <property type="entry name" value="TRACRIPTIONAL REGULATORY PROTEIN-RELATED-RELATED"/>
    <property type="match status" value="1"/>
</dbReference>
<dbReference type="PROSITE" id="PS50943">
    <property type="entry name" value="HTH_CROC1"/>
    <property type="match status" value="1"/>
</dbReference>
<feature type="compositionally biased region" description="Basic residues" evidence="2">
    <location>
        <begin position="106"/>
        <end position="124"/>
    </location>
</feature>
<evidence type="ECO:0000259" key="3">
    <source>
        <dbReference type="PROSITE" id="PS50943"/>
    </source>
</evidence>
<keyword evidence="1" id="KW-0238">DNA-binding</keyword>
<sequence>MTAATVVAVRARRREQRTTQAELAAAVGVSRQTIISIERGEHAPSVYLALRIARTLDARVEDLFPLPEGRTEMNARERRKGRLDGVADKMMGLLRAAQGRAGLGRGGRRTRRRVLRPRLPRSARTKNNTDNMGQCRSSVTAGQAPRRRECPSSMSSVLFFLRRDGERGFSLRGRGAGWR</sequence>
<accession>A0ABQ6IXE4</accession>
<protein>
    <recommendedName>
        <fullName evidence="3">HTH cro/C1-type domain-containing protein</fullName>
    </recommendedName>
</protein>
<feature type="region of interest" description="Disordered" evidence="2">
    <location>
        <begin position="100"/>
        <end position="152"/>
    </location>
</feature>
<feature type="domain" description="HTH cro/C1-type" evidence="3">
    <location>
        <begin position="9"/>
        <end position="63"/>
    </location>
</feature>
<feature type="compositionally biased region" description="Polar residues" evidence="2">
    <location>
        <begin position="125"/>
        <end position="141"/>
    </location>
</feature>
<keyword evidence="5" id="KW-1185">Reference proteome</keyword>
<reference evidence="5" key="1">
    <citation type="journal article" date="2019" name="Int. J. Syst. Evol. Microbiol.">
        <title>The Global Catalogue of Microorganisms (GCM) 10K type strain sequencing project: providing services to taxonomists for standard genome sequencing and annotation.</title>
        <authorList>
            <consortium name="The Broad Institute Genomics Platform"/>
            <consortium name="The Broad Institute Genome Sequencing Center for Infectious Disease"/>
            <person name="Wu L."/>
            <person name="Ma J."/>
        </authorList>
    </citation>
    <scope>NUCLEOTIDE SEQUENCE [LARGE SCALE GENOMIC DNA]</scope>
    <source>
        <strain evidence="5">NBRC 113072</strain>
    </source>
</reference>
<dbReference type="Gene3D" id="1.10.260.40">
    <property type="entry name" value="lambda repressor-like DNA-binding domains"/>
    <property type="match status" value="1"/>
</dbReference>
<evidence type="ECO:0000313" key="5">
    <source>
        <dbReference type="Proteomes" id="UP001157126"/>
    </source>
</evidence>
<gene>
    <name evidence="4" type="ORF">GCM10025883_34520</name>
</gene>
<evidence type="ECO:0000313" key="4">
    <source>
        <dbReference type="EMBL" id="GMA41407.1"/>
    </source>
</evidence>
<dbReference type="SUPFAM" id="SSF47413">
    <property type="entry name" value="lambda repressor-like DNA-binding domains"/>
    <property type="match status" value="1"/>
</dbReference>
<dbReference type="Proteomes" id="UP001157126">
    <property type="component" value="Unassembled WGS sequence"/>
</dbReference>
<dbReference type="SMART" id="SM00530">
    <property type="entry name" value="HTH_XRE"/>
    <property type="match status" value="1"/>
</dbReference>
<comment type="caution">
    <text evidence="4">The sequence shown here is derived from an EMBL/GenBank/DDBJ whole genome shotgun (WGS) entry which is preliminary data.</text>
</comment>
<dbReference type="PANTHER" id="PTHR46558:SF4">
    <property type="entry name" value="DNA-BIDING PHAGE PROTEIN"/>
    <property type="match status" value="1"/>
</dbReference>
<dbReference type="CDD" id="cd00093">
    <property type="entry name" value="HTH_XRE"/>
    <property type="match status" value="1"/>
</dbReference>
<dbReference type="InterPro" id="IPR001387">
    <property type="entry name" value="Cro/C1-type_HTH"/>
</dbReference>
<dbReference type="EMBL" id="BSUO01000001">
    <property type="protein sequence ID" value="GMA41407.1"/>
    <property type="molecule type" value="Genomic_DNA"/>
</dbReference>